<evidence type="ECO:0000256" key="17">
    <source>
        <dbReference type="HAMAP-Rule" id="MF_01006"/>
    </source>
</evidence>
<keyword evidence="10 17" id="KW-1133">Transmembrane helix</keyword>
<evidence type="ECO:0000256" key="5">
    <source>
        <dbReference type="ARBA" id="ARBA00022475"/>
    </source>
</evidence>
<dbReference type="InterPro" id="IPR003824">
    <property type="entry name" value="UppP"/>
</dbReference>
<protein>
    <recommendedName>
        <fullName evidence="4 17">Undecaprenyl-diphosphatase</fullName>
        <ecNumber evidence="3 17">3.6.1.27</ecNumber>
    </recommendedName>
    <alternativeName>
        <fullName evidence="15 17">Bacitracin resistance protein</fullName>
    </alternativeName>
    <alternativeName>
        <fullName evidence="14 17">Undecaprenyl pyrophosphate phosphatase</fullName>
    </alternativeName>
</protein>
<dbReference type="EC" id="3.6.1.27" evidence="3 17"/>
<keyword evidence="11 17" id="KW-0472">Membrane</keyword>
<evidence type="ECO:0000256" key="13">
    <source>
        <dbReference type="ARBA" id="ARBA00023316"/>
    </source>
</evidence>
<evidence type="ECO:0000256" key="10">
    <source>
        <dbReference type="ARBA" id="ARBA00022989"/>
    </source>
</evidence>
<dbReference type="RefSeq" id="WP_114043655.1">
    <property type="nucleotide sequence ID" value="NZ_CP025198.1"/>
</dbReference>
<comment type="similarity">
    <text evidence="2 17">Belongs to the UppP family.</text>
</comment>
<keyword evidence="19" id="KW-1185">Reference proteome</keyword>
<dbReference type="GO" id="GO:0050380">
    <property type="term" value="F:undecaprenyl-diphosphatase activity"/>
    <property type="evidence" value="ECO:0007669"/>
    <property type="project" value="UniProtKB-UniRule"/>
</dbReference>
<evidence type="ECO:0000256" key="16">
    <source>
        <dbReference type="ARBA" id="ARBA00047594"/>
    </source>
</evidence>
<keyword evidence="6 17" id="KW-0812">Transmembrane</keyword>
<accession>A0A344UQF6</accession>
<feature type="transmembrane region" description="Helical" evidence="17">
    <location>
        <begin position="193"/>
        <end position="211"/>
    </location>
</feature>
<evidence type="ECO:0000256" key="4">
    <source>
        <dbReference type="ARBA" id="ARBA00021581"/>
    </source>
</evidence>
<dbReference type="Proteomes" id="UP000251995">
    <property type="component" value="Chromosome"/>
</dbReference>
<comment type="catalytic activity">
    <reaction evidence="16 17">
        <text>di-trans,octa-cis-undecaprenyl diphosphate + H2O = di-trans,octa-cis-undecaprenyl phosphate + phosphate + H(+)</text>
        <dbReference type="Rhea" id="RHEA:28094"/>
        <dbReference type="ChEBI" id="CHEBI:15377"/>
        <dbReference type="ChEBI" id="CHEBI:15378"/>
        <dbReference type="ChEBI" id="CHEBI:43474"/>
        <dbReference type="ChEBI" id="CHEBI:58405"/>
        <dbReference type="ChEBI" id="CHEBI:60392"/>
        <dbReference type="EC" id="3.6.1.27"/>
    </reaction>
</comment>
<feature type="transmembrane region" description="Helical" evidence="17">
    <location>
        <begin position="231"/>
        <end position="256"/>
    </location>
</feature>
<dbReference type="GO" id="GO:0071555">
    <property type="term" value="P:cell wall organization"/>
    <property type="evidence" value="ECO:0007669"/>
    <property type="project" value="UniProtKB-KW"/>
</dbReference>
<evidence type="ECO:0000313" key="18">
    <source>
        <dbReference type="EMBL" id="AXE37504.1"/>
    </source>
</evidence>
<evidence type="ECO:0000256" key="11">
    <source>
        <dbReference type="ARBA" id="ARBA00023136"/>
    </source>
</evidence>
<feature type="transmembrane region" description="Helical" evidence="17">
    <location>
        <begin position="268"/>
        <end position="288"/>
    </location>
</feature>
<reference evidence="18 19" key="1">
    <citation type="submission" date="2017-12" db="EMBL/GenBank/DDBJ databases">
        <title>The whole genome sequence of the Acidipropionibacterium virtanenii sp. nov. type strain JS278.</title>
        <authorList>
            <person name="Laine P."/>
            <person name="Deptula P."/>
            <person name="Varmanen P."/>
            <person name="Auvinen P."/>
        </authorList>
    </citation>
    <scope>NUCLEOTIDE SEQUENCE [LARGE SCALE GENOMIC DNA]</scope>
    <source>
        <strain evidence="18 19">JS278</strain>
    </source>
</reference>
<keyword evidence="8 17" id="KW-0133">Cell shape</keyword>
<gene>
    <name evidence="17 18" type="primary">uppP</name>
    <name evidence="18" type="ORF">JS278_00307</name>
</gene>
<dbReference type="PANTHER" id="PTHR30622:SF3">
    <property type="entry name" value="UNDECAPRENYL-DIPHOSPHATASE"/>
    <property type="match status" value="1"/>
</dbReference>
<evidence type="ECO:0000256" key="8">
    <source>
        <dbReference type="ARBA" id="ARBA00022960"/>
    </source>
</evidence>
<evidence type="ECO:0000256" key="6">
    <source>
        <dbReference type="ARBA" id="ARBA00022692"/>
    </source>
</evidence>
<evidence type="ECO:0000256" key="9">
    <source>
        <dbReference type="ARBA" id="ARBA00022984"/>
    </source>
</evidence>
<comment type="miscellaneous">
    <text evidence="17">Bacitracin is thought to be involved in the inhibition of peptidoglycan synthesis by sequestering undecaprenyl diphosphate, thereby reducing the pool of lipid carrier available.</text>
</comment>
<keyword evidence="9 17" id="KW-0573">Peptidoglycan synthesis</keyword>
<dbReference type="GO" id="GO:0046677">
    <property type="term" value="P:response to antibiotic"/>
    <property type="evidence" value="ECO:0007669"/>
    <property type="project" value="UniProtKB-UniRule"/>
</dbReference>
<dbReference type="HAMAP" id="MF_01006">
    <property type="entry name" value="Undec_diphosphatase"/>
    <property type="match status" value="1"/>
</dbReference>
<keyword evidence="12 17" id="KW-0046">Antibiotic resistance</keyword>
<dbReference type="AlphaFoldDB" id="A0A344UQF6"/>
<keyword evidence="7 17" id="KW-0378">Hydrolase</keyword>
<dbReference type="GO" id="GO:0009252">
    <property type="term" value="P:peptidoglycan biosynthetic process"/>
    <property type="evidence" value="ECO:0007669"/>
    <property type="project" value="UniProtKB-KW"/>
</dbReference>
<proteinExistence type="inferred from homology"/>
<dbReference type="GO" id="GO:0005886">
    <property type="term" value="C:plasma membrane"/>
    <property type="evidence" value="ECO:0007669"/>
    <property type="project" value="UniProtKB-SubCell"/>
</dbReference>
<dbReference type="NCBIfam" id="TIGR00753">
    <property type="entry name" value="undec_PP_bacA"/>
    <property type="match status" value="1"/>
</dbReference>
<dbReference type="NCBIfam" id="NF001392">
    <property type="entry name" value="PRK00281.2-1"/>
    <property type="match status" value="1"/>
</dbReference>
<dbReference type="KEGG" id="acij:JS278_00307"/>
<dbReference type="EMBL" id="CP025198">
    <property type="protein sequence ID" value="AXE37504.1"/>
    <property type="molecule type" value="Genomic_DNA"/>
</dbReference>
<evidence type="ECO:0000256" key="7">
    <source>
        <dbReference type="ARBA" id="ARBA00022801"/>
    </source>
</evidence>
<evidence type="ECO:0000313" key="19">
    <source>
        <dbReference type="Proteomes" id="UP000251995"/>
    </source>
</evidence>
<evidence type="ECO:0000256" key="3">
    <source>
        <dbReference type="ARBA" id="ARBA00012374"/>
    </source>
</evidence>
<evidence type="ECO:0000256" key="14">
    <source>
        <dbReference type="ARBA" id="ARBA00032707"/>
    </source>
</evidence>
<evidence type="ECO:0000256" key="15">
    <source>
        <dbReference type="ARBA" id="ARBA00032932"/>
    </source>
</evidence>
<keyword evidence="5 17" id="KW-1003">Cell membrane</keyword>
<feature type="transmembrane region" description="Helical" evidence="17">
    <location>
        <begin position="118"/>
        <end position="136"/>
    </location>
</feature>
<comment type="subcellular location">
    <subcellularLocation>
        <location evidence="1 17">Cell membrane</location>
        <topology evidence="1 17">Multi-pass membrane protein</topology>
    </subcellularLocation>
</comment>
<dbReference type="PANTHER" id="PTHR30622">
    <property type="entry name" value="UNDECAPRENYL-DIPHOSPHATASE"/>
    <property type="match status" value="1"/>
</dbReference>
<evidence type="ECO:0000256" key="2">
    <source>
        <dbReference type="ARBA" id="ARBA00010621"/>
    </source>
</evidence>
<sequence length="289" mass="30805">MNWWQAVILGIVEGITEYLPVSSTGHLRIVENLMGFKTQGAGITAFTAVIQIGAIIAAIIFFWGDIVRIVGAWFKGLLDKDAREDPDYTLGWGIIIGSIPVAVVGLVLGDFIRGPLSSIWVVAGALIVWSFVMMFADRREGLTRGMRDVTLTDSLVIGCFQALSPLFPGISRSGATISAGLFRGFDRETATRLSFFMGIPALVAAGVYEAIGSASDITAAGPILTNGGTAVIGWGPTIIALLVSLVVAYFSIAWLLKFVSSNKFTSFIWYRIALGVIILVLALTGLVAV</sequence>
<organism evidence="18 19">
    <name type="scientific">Acidipropionibacterium virtanenii</name>
    <dbReference type="NCBI Taxonomy" id="2057246"/>
    <lineage>
        <taxon>Bacteria</taxon>
        <taxon>Bacillati</taxon>
        <taxon>Actinomycetota</taxon>
        <taxon>Actinomycetes</taxon>
        <taxon>Propionibacteriales</taxon>
        <taxon>Propionibacteriaceae</taxon>
        <taxon>Acidipropionibacterium</taxon>
    </lineage>
</organism>
<evidence type="ECO:0000256" key="12">
    <source>
        <dbReference type="ARBA" id="ARBA00023251"/>
    </source>
</evidence>
<feature type="transmembrane region" description="Helical" evidence="17">
    <location>
        <begin position="43"/>
        <end position="67"/>
    </location>
</feature>
<keyword evidence="13 17" id="KW-0961">Cell wall biogenesis/degradation</keyword>
<dbReference type="OrthoDB" id="9808289at2"/>
<comment type="function">
    <text evidence="17">Catalyzes the dephosphorylation of undecaprenyl diphosphate (UPP). Confers resistance to bacitracin.</text>
</comment>
<dbReference type="GO" id="GO:0008360">
    <property type="term" value="P:regulation of cell shape"/>
    <property type="evidence" value="ECO:0007669"/>
    <property type="project" value="UniProtKB-KW"/>
</dbReference>
<name>A0A344UQF6_9ACTN</name>
<evidence type="ECO:0000256" key="1">
    <source>
        <dbReference type="ARBA" id="ARBA00004651"/>
    </source>
</evidence>
<dbReference type="Pfam" id="PF02673">
    <property type="entry name" value="BacA"/>
    <property type="match status" value="1"/>
</dbReference>
<feature type="transmembrane region" description="Helical" evidence="17">
    <location>
        <begin position="88"/>
        <end position="112"/>
    </location>
</feature>